<dbReference type="RefSeq" id="WP_122937583.1">
    <property type="nucleotide sequence ID" value="NZ_JBHSNT010000001.1"/>
</dbReference>
<dbReference type="GO" id="GO:0016758">
    <property type="term" value="F:hexosyltransferase activity"/>
    <property type="evidence" value="ECO:0007669"/>
    <property type="project" value="UniProtKB-ARBA"/>
</dbReference>
<dbReference type="CDD" id="cd03784">
    <property type="entry name" value="GT1_Gtf-like"/>
    <property type="match status" value="1"/>
</dbReference>
<gene>
    <name evidence="2" type="ORF">EDM22_13360</name>
</gene>
<feature type="domain" description="Erythromycin biosynthesis protein CIII-like C-terminal" evidence="1">
    <location>
        <begin position="245"/>
        <end position="359"/>
    </location>
</feature>
<name>A0A3M8A6M0_9MICO</name>
<dbReference type="Gene3D" id="3.40.50.2000">
    <property type="entry name" value="Glycogen Phosphorylase B"/>
    <property type="match status" value="2"/>
</dbReference>
<protein>
    <submittedName>
        <fullName evidence="2">Glycosyltransferase</fullName>
    </submittedName>
</protein>
<dbReference type="GO" id="GO:0017000">
    <property type="term" value="P:antibiotic biosynthetic process"/>
    <property type="evidence" value="ECO:0007669"/>
    <property type="project" value="UniProtKB-ARBA"/>
</dbReference>
<reference evidence="2 3" key="1">
    <citation type="submission" date="2018-10" db="EMBL/GenBank/DDBJ databases">
        <title>Isolation, diversity and antibacterial activity of antinobacteria from the wheat rhizosphere soil.</title>
        <authorList>
            <person name="Sun T."/>
        </authorList>
    </citation>
    <scope>NUCLEOTIDE SEQUENCE [LARGE SCALE GENOMIC DNA]</scope>
    <source>
        <strain evidence="2 3">SJ-23</strain>
    </source>
</reference>
<dbReference type="InterPro" id="IPR050426">
    <property type="entry name" value="Glycosyltransferase_28"/>
</dbReference>
<dbReference type="GO" id="GO:0008194">
    <property type="term" value="F:UDP-glycosyltransferase activity"/>
    <property type="evidence" value="ECO:0007669"/>
    <property type="project" value="InterPro"/>
</dbReference>
<proteinExistence type="predicted"/>
<sequence>MSTFAVVTAAAGGNMPPALAIGSALARRGNELHVLGQERQRAAVESAGLAFTPLASLEFYDSRVRRSVPDAIAQAARLAADRELEREVADHVRVLGADAALVDCLLASSLRGARRAGVPAAVLFHTFLEFWERSYRRGPVGILARMRGVDPLAEWNAAEGRIVASLRTLDPAGSREGEGERPAASWVGAIEHGVAAAPDAGRPPLVMVSLSTTWFPGQTEAYQRIVTALGSLPVRGVVTLGGLTPDRELVVPPNVEVLDFASHDELLPRASLVIGHGGHSTTFRALAHGLPVIAVPMHPMLDQPMVADAIAGAGVGVHLHRRSSSDRFAAAVTALLADDELRGRAARFGAELRATDAAATAADALERVAARRPHAAA</sequence>
<dbReference type="InterPro" id="IPR010610">
    <property type="entry name" value="EryCIII-like_C"/>
</dbReference>
<keyword evidence="2" id="KW-0808">Transferase</keyword>
<evidence type="ECO:0000313" key="2">
    <source>
        <dbReference type="EMBL" id="RNB46722.1"/>
    </source>
</evidence>
<keyword evidence="3" id="KW-1185">Reference proteome</keyword>
<dbReference type="Pfam" id="PF06722">
    <property type="entry name" value="EryCIII-like_C"/>
    <property type="match status" value="1"/>
</dbReference>
<dbReference type="PANTHER" id="PTHR48050">
    <property type="entry name" value="STEROL 3-BETA-GLUCOSYLTRANSFERASE"/>
    <property type="match status" value="1"/>
</dbReference>
<dbReference type="PANTHER" id="PTHR48050:SF13">
    <property type="entry name" value="STEROL 3-BETA-GLUCOSYLTRANSFERASE UGT80A2"/>
    <property type="match status" value="1"/>
</dbReference>
<accession>A0A3M8A6M0</accession>
<dbReference type="SUPFAM" id="SSF53756">
    <property type="entry name" value="UDP-Glycosyltransferase/glycogen phosphorylase"/>
    <property type="match status" value="1"/>
</dbReference>
<organism evidence="2 3">
    <name type="scientific">Agromyces tardus</name>
    <dbReference type="NCBI Taxonomy" id="2583849"/>
    <lineage>
        <taxon>Bacteria</taxon>
        <taxon>Bacillati</taxon>
        <taxon>Actinomycetota</taxon>
        <taxon>Actinomycetes</taxon>
        <taxon>Micrococcales</taxon>
        <taxon>Microbacteriaceae</taxon>
        <taxon>Agromyces</taxon>
    </lineage>
</organism>
<evidence type="ECO:0000313" key="3">
    <source>
        <dbReference type="Proteomes" id="UP000275048"/>
    </source>
</evidence>
<comment type="caution">
    <text evidence="2">The sequence shown here is derived from an EMBL/GenBank/DDBJ whole genome shotgun (WGS) entry which is preliminary data.</text>
</comment>
<evidence type="ECO:0000259" key="1">
    <source>
        <dbReference type="Pfam" id="PF06722"/>
    </source>
</evidence>
<dbReference type="OrthoDB" id="6620093at2"/>
<dbReference type="InterPro" id="IPR002213">
    <property type="entry name" value="UDP_glucos_trans"/>
</dbReference>
<dbReference type="Proteomes" id="UP000275048">
    <property type="component" value="Unassembled WGS sequence"/>
</dbReference>
<dbReference type="EMBL" id="RHHB01000030">
    <property type="protein sequence ID" value="RNB46722.1"/>
    <property type="molecule type" value="Genomic_DNA"/>
</dbReference>
<dbReference type="AlphaFoldDB" id="A0A3M8A6M0"/>